<comment type="caution">
    <text evidence="3">The sequence shown here is derived from an EMBL/GenBank/DDBJ whole genome shotgun (WGS) entry which is preliminary data.</text>
</comment>
<reference evidence="4" key="1">
    <citation type="journal article" date="2019" name="Int. J. Syst. Evol. Microbiol.">
        <title>The Global Catalogue of Microorganisms (GCM) 10K type strain sequencing project: providing services to taxonomists for standard genome sequencing and annotation.</title>
        <authorList>
            <consortium name="The Broad Institute Genomics Platform"/>
            <consortium name="The Broad Institute Genome Sequencing Center for Infectious Disease"/>
            <person name="Wu L."/>
            <person name="Ma J."/>
        </authorList>
    </citation>
    <scope>NUCLEOTIDE SEQUENCE [LARGE SCALE GENOMIC DNA]</scope>
    <source>
        <strain evidence="4">CCUG 54522</strain>
    </source>
</reference>
<gene>
    <name evidence="3" type="ORF">ACFPYL_20170</name>
</gene>
<dbReference type="SUPFAM" id="SSF53254">
    <property type="entry name" value="Phosphoglycerate mutase-like"/>
    <property type="match status" value="1"/>
</dbReference>
<evidence type="ECO:0000256" key="1">
    <source>
        <dbReference type="ARBA" id="ARBA00023152"/>
    </source>
</evidence>
<dbReference type="SMART" id="SM00855">
    <property type="entry name" value="PGAM"/>
    <property type="match status" value="1"/>
</dbReference>
<dbReference type="Gene3D" id="3.40.50.1240">
    <property type="entry name" value="Phosphoglycerate mutase-like"/>
    <property type="match status" value="1"/>
</dbReference>
<proteinExistence type="predicted"/>
<protein>
    <submittedName>
        <fullName evidence="3">Histidine phosphatase family protein</fullName>
    </submittedName>
</protein>
<accession>A0ABW1LQK6</accession>
<evidence type="ECO:0000256" key="2">
    <source>
        <dbReference type="ARBA" id="ARBA00023235"/>
    </source>
</evidence>
<dbReference type="PANTHER" id="PTHR48100:SF1">
    <property type="entry name" value="HISTIDINE PHOSPHATASE FAMILY PROTEIN-RELATED"/>
    <property type="match status" value="1"/>
</dbReference>
<dbReference type="InterPro" id="IPR013078">
    <property type="entry name" value="His_Pase_superF_clade-1"/>
</dbReference>
<dbReference type="InterPro" id="IPR001345">
    <property type="entry name" value="PG/BPGM_mutase_AS"/>
</dbReference>
<evidence type="ECO:0000313" key="4">
    <source>
        <dbReference type="Proteomes" id="UP001596135"/>
    </source>
</evidence>
<name>A0ABW1LQK6_9ACTN</name>
<dbReference type="PANTHER" id="PTHR48100">
    <property type="entry name" value="BROAD-SPECIFICITY PHOSPHATASE YOR283W-RELATED"/>
    <property type="match status" value="1"/>
</dbReference>
<organism evidence="3 4">
    <name type="scientific">Nocardioides hankookensis</name>
    <dbReference type="NCBI Taxonomy" id="443157"/>
    <lineage>
        <taxon>Bacteria</taxon>
        <taxon>Bacillati</taxon>
        <taxon>Actinomycetota</taxon>
        <taxon>Actinomycetes</taxon>
        <taxon>Propionibacteriales</taxon>
        <taxon>Nocardioidaceae</taxon>
        <taxon>Nocardioides</taxon>
    </lineage>
</organism>
<dbReference type="Pfam" id="PF00300">
    <property type="entry name" value="His_Phos_1"/>
    <property type="match status" value="1"/>
</dbReference>
<evidence type="ECO:0000313" key="3">
    <source>
        <dbReference type="EMBL" id="MFC6045412.1"/>
    </source>
</evidence>
<dbReference type="CDD" id="cd07067">
    <property type="entry name" value="HP_PGM_like"/>
    <property type="match status" value="1"/>
</dbReference>
<dbReference type="Proteomes" id="UP001596135">
    <property type="component" value="Unassembled WGS sequence"/>
</dbReference>
<dbReference type="InterPro" id="IPR029033">
    <property type="entry name" value="His_PPase_superfam"/>
</dbReference>
<sequence>MSAKRLLLLRHGQTAWNAARRVQGQLEAELDDDGHRQAASVAVTVAAMAPAALWSSDSVRARQTAAYVAKETGLDPTYDARLREYFLAGRQGITHDEYAALAPEEYAEYVTGNLDVAGGETAAIVSARMVEVLGELLASIAPGELAVAVSHGAAIRDAVPVLLGWPVTERAALHGLDNCGWVELDQPARGAALRMRAYNRVAPA</sequence>
<dbReference type="RefSeq" id="WP_379158581.1">
    <property type="nucleotide sequence ID" value="NZ_JBHSRJ010000009.1"/>
</dbReference>
<keyword evidence="4" id="KW-1185">Reference proteome</keyword>
<keyword evidence="2" id="KW-0413">Isomerase</keyword>
<dbReference type="PROSITE" id="PS00175">
    <property type="entry name" value="PG_MUTASE"/>
    <property type="match status" value="1"/>
</dbReference>
<dbReference type="InterPro" id="IPR050275">
    <property type="entry name" value="PGM_Phosphatase"/>
</dbReference>
<dbReference type="EMBL" id="JBHSRJ010000009">
    <property type="protein sequence ID" value="MFC6045412.1"/>
    <property type="molecule type" value="Genomic_DNA"/>
</dbReference>
<keyword evidence="1" id="KW-0324">Glycolysis</keyword>